<dbReference type="Gene3D" id="3.90.245.10">
    <property type="entry name" value="Ribonucleoside hydrolase-like"/>
    <property type="match status" value="1"/>
</dbReference>
<feature type="domain" description="Inosine/uridine-preferring nucleoside hydrolase" evidence="2">
    <location>
        <begin position="2"/>
        <end position="41"/>
    </location>
</feature>
<dbReference type="Pfam" id="PF01156">
    <property type="entry name" value="IU_nuc_hydro"/>
    <property type="match status" value="1"/>
</dbReference>
<evidence type="ECO:0000313" key="3">
    <source>
        <dbReference type="EMBL" id="GBN65865.1"/>
    </source>
</evidence>
<dbReference type="OrthoDB" id="432381at2759"/>
<dbReference type="AlphaFoldDB" id="A0A4Y2QRN4"/>
<dbReference type="GO" id="GO:0016799">
    <property type="term" value="F:hydrolase activity, hydrolyzing N-glycosyl compounds"/>
    <property type="evidence" value="ECO:0007669"/>
    <property type="project" value="InterPro"/>
</dbReference>
<keyword evidence="4" id="KW-1185">Reference proteome</keyword>
<protein>
    <recommendedName>
        <fullName evidence="2">Inosine/uridine-preferring nucleoside hydrolase domain-containing protein</fullName>
    </recommendedName>
</protein>
<dbReference type="SUPFAM" id="SSF53590">
    <property type="entry name" value="Nucleoside hydrolase"/>
    <property type="match status" value="1"/>
</dbReference>
<proteinExistence type="inferred from homology"/>
<sequence>LGNVTETAEFNFHSDPESAHMVLGEALCPVKLVPWETCLEFNLSFVSISFGNKSCEILLESILYLLLQTSC</sequence>
<reference evidence="3 4" key="1">
    <citation type="journal article" date="2019" name="Sci. Rep.">
        <title>Orb-weaving spider Araneus ventricosus genome elucidates the spidroin gene catalogue.</title>
        <authorList>
            <person name="Kono N."/>
            <person name="Nakamura H."/>
            <person name="Ohtoshi R."/>
            <person name="Moran D.A.P."/>
            <person name="Shinohara A."/>
            <person name="Yoshida Y."/>
            <person name="Fujiwara M."/>
            <person name="Mori M."/>
            <person name="Tomita M."/>
            <person name="Arakawa K."/>
        </authorList>
    </citation>
    <scope>NUCLEOTIDE SEQUENCE [LARGE SCALE GENOMIC DNA]</scope>
</reference>
<evidence type="ECO:0000256" key="1">
    <source>
        <dbReference type="ARBA" id="ARBA00009176"/>
    </source>
</evidence>
<dbReference type="InterPro" id="IPR001910">
    <property type="entry name" value="Inosine/uridine_hydrolase_dom"/>
</dbReference>
<organism evidence="3 4">
    <name type="scientific">Araneus ventricosus</name>
    <name type="common">Orbweaver spider</name>
    <name type="synonym">Epeira ventricosa</name>
    <dbReference type="NCBI Taxonomy" id="182803"/>
    <lineage>
        <taxon>Eukaryota</taxon>
        <taxon>Metazoa</taxon>
        <taxon>Ecdysozoa</taxon>
        <taxon>Arthropoda</taxon>
        <taxon>Chelicerata</taxon>
        <taxon>Arachnida</taxon>
        <taxon>Araneae</taxon>
        <taxon>Araneomorphae</taxon>
        <taxon>Entelegynae</taxon>
        <taxon>Araneoidea</taxon>
        <taxon>Araneidae</taxon>
        <taxon>Araneus</taxon>
    </lineage>
</organism>
<accession>A0A4Y2QRN4</accession>
<gene>
    <name evidence="3" type="ORF">AVEN_105386_1</name>
</gene>
<comment type="caution">
    <text evidence="3">The sequence shown here is derived from an EMBL/GenBank/DDBJ whole genome shotgun (WGS) entry which is preliminary data.</text>
</comment>
<dbReference type="InterPro" id="IPR036452">
    <property type="entry name" value="Ribo_hydro-like"/>
</dbReference>
<feature type="non-terminal residue" evidence="3">
    <location>
        <position position="1"/>
    </location>
</feature>
<dbReference type="Proteomes" id="UP000499080">
    <property type="component" value="Unassembled WGS sequence"/>
</dbReference>
<evidence type="ECO:0000313" key="4">
    <source>
        <dbReference type="Proteomes" id="UP000499080"/>
    </source>
</evidence>
<dbReference type="InterPro" id="IPR052775">
    <property type="entry name" value="IUN_hydrolase"/>
</dbReference>
<dbReference type="PANTHER" id="PTHR46190">
    <property type="entry name" value="SI:CH211-201H21.5-RELATED"/>
    <property type="match status" value="1"/>
</dbReference>
<dbReference type="PANTHER" id="PTHR46190:SF1">
    <property type="entry name" value="SI:CH211-201H21.5"/>
    <property type="match status" value="1"/>
</dbReference>
<evidence type="ECO:0000259" key="2">
    <source>
        <dbReference type="Pfam" id="PF01156"/>
    </source>
</evidence>
<comment type="similarity">
    <text evidence="1">Belongs to the IUNH family.</text>
</comment>
<dbReference type="EMBL" id="BGPR01140111">
    <property type="protein sequence ID" value="GBN65865.1"/>
    <property type="molecule type" value="Genomic_DNA"/>
</dbReference>
<name>A0A4Y2QRN4_ARAVE</name>